<protein>
    <submittedName>
        <fullName evidence="1">NAD(P)/FAD-dependent oxidoreductase</fullName>
    </submittedName>
</protein>
<accession>A0ABS0D6W6</accession>
<comment type="caution">
    <text evidence="1">The sequence shown here is derived from an EMBL/GenBank/DDBJ whole genome shotgun (WGS) entry which is preliminary data.</text>
</comment>
<keyword evidence="2" id="KW-1185">Reference proteome</keyword>
<reference evidence="1 2" key="1">
    <citation type="submission" date="2020-10" db="EMBL/GenBank/DDBJ databases">
        <title>Identification of Nocardia species via Next-generation sequencing and recognition of intraspecies genetic diversity.</title>
        <authorList>
            <person name="Li P."/>
            <person name="Li P."/>
            <person name="Lu B."/>
        </authorList>
    </citation>
    <scope>NUCLEOTIDE SEQUENCE [LARGE SCALE GENOMIC DNA]</scope>
    <source>
        <strain evidence="1 2">BJ06-0143</strain>
    </source>
</reference>
<organism evidence="1 2">
    <name type="scientific">Nocardia higoensis</name>
    <dbReference type="NCBI Taxonomy" id="228599"/>
    <lineage>
        <taxon>Bacteria</taxon>
        <taxon>Bacillati</taxon>
        <taxon>Actinomycetota</taxon>
        <taxon>Actinomycetes</taxon>
        <taxon>Mycobacteriales</taxon>
        <taxon>Nocardiaceae</taxon>
        <taxon>Nocardia</taxon>
    </lineage>
</organism>
<dbReference type="Proteomes" id="UP000707731">
    <property type="component" value="Unassembled WGS sequence"/>
</dbReference>
<dbReference type="Gene3D" id="3.50.50.60">
    <property type="entry name" value="FAD/NAD(P)-binding domain"/>
    <property type="match status" value="2"/>
</dbReference>
<dbReference type="SUPFAM" id="SSF51905">
    <property type="entry name" value="FAD/NAD(P)-binding domain"/>
    <property type="match status" value="2"/>
</dbReference>
<dbReference type="RefSeq" id="WP_195001011.1">
    <property type="nucleotide sequence ID" value="NZ_JADLQN010000001.1"/>
</dbReference>
<evidence type="ECO:0000313" key="1">
    <source>
        <dbReference type="EMBL" id="MBF6354218.1"/>
    </source>
</evidence>
<proteinExistence type="predicted"/>
<sequence length="521" mass="57029">MATKKTSVPDNAVPGNVVPDDVAPENVALGNTASPNAAQHFPVVVIGAGFAGIALGVELRAKGITDFVILERSSGLGGTWRANTYPGCACDVPSQLYSYSFAPNPDWSRTYGTQPEILAYLEKVAADFEIVPHMRFDVEVADARFDEDAEQWRIATGKGDYTADVLISAVGPFSEANIPNLPGKEKFAGTQFHSLHWDHDHDLTGERVAVIGTGASAVQFIPEIQPKVGKLTVFQRSAPWIVSRLDRRTTGVERALLRILPVLGKAVRGAFYTGIESFGLVGFVDKRFRHPYEALAKLQLLRQVRDPKLRKILTPDYVIGCKRAIFSDAYFPALTQPNVEVVTAGIEQIKEHSVVTADGVEHPVDTLIWGTGFGMPAKVFERIHAVDGRSAADIYREAPSSYLGTSMAGFPNFFTTLGPFGVVGNQSAVFMIESQARYIVDALTTMRDKGIARVVVRPEVQEAFLADVNARSTDTAWLTGGCNSYYTTADGANSGLYPSWSFEYARRTRRFDAESYEMRTR</sequence>
<gene>
    <name evidence="1" type="ORF">IU449_06625</name>
</gene>
<evidence type="ECO:0000313" key="2">
    <source>
        <dbReference type="Proteomes" id="UP000707731"/>
    </source>
</evidence>
<dbReference type="Pfam" id="PF13738">
    <property type="entry name" value="Pyr_redox_3"/>
    <property type="match status" value="1"/>
</dbReference>
<name>A0ABS0D6W6_9NOCA</name>
<dbReference type="EMBL" id="JADLQN010000001">
    <property type="protein sequence ID" value="MBF6354218.1"/>
    <property type="molecule type" value="Genomic_DNA"/>
</dbReference>
<dbReference type="InterPro" id="IPR051209">
    <property type="entry name" value="FAD-bind_Monooxygenase_sf"/>
</dbReference>
<dbReference type="PANTHER" id="PTHR42877">
    <property type="entry name" value="L-ORNITHINE N(5)-MONOOXYGENASE-RELATED"/>
    <property type="match status" value="1"/>
</dbReference>
<dbReference type="InterPro" id="IPR036188">
    <property type="entry name" value="FAD/NAD-bd_sf"/>
</dbReference>
<dbReference type="PANTHER" id="PTHR42877:SF4">
    <property type="entry name" value="FAD_NAD(P)-BINDING DOMAIN-CONTAINING PROTEIN-RELATED"/>
    <property type="match status" value="1"/>
</dbReference>